<dbReference type="PANTHER" id="PTHR24376:SF235">
    <property type="entry name" value="C2H2-TYPE DOMAIN-CONTAINING PROTEIN"/>
    <property type="match status" value="1"/>
</dbReference>
<dbReference type="FunFam" id="3.30.160.60:FF:000710">
    <property type="entry name" value="Zinc finger protein 768"/>
    <property type="match status" value="1"/>
</dbReference>
<feature type="region of interest" description="Disordered" evidence="8">
    <location>
        <begin position="697"/>
        <end position="720"/>
    </location>
</feature>
<keyword evidence="5" id="KW-0862">Zinc</keyword>
<evidence type="ECO:0000313" key="11">
    <source>
        <dbReference type="Proteomes" id="UP001258017"/>
    </source>
</evidence>
<feature type="compositionally biased region" description="Basic and acidic residues" evidence="8">
    <location>
        <begin position="194"/>
        <end position="212"/>
    </location>
</feature>
<reference evidence="10" key="1">
    <citation type="submission" date="2021-08" db="EMBL/GenBank/DDBJ databases">
        <authorList>
            <person name="Misof B."/>
            <person name="Oliver O."/>
            <person name="Podsiadlowski L."/>
            <person name="Donath A."/>
            <person name="Peters R."/>
            <person name="Mayer C."/>
            <person name="Rust J."/>
            <person name="Gunkel S."/>
            <person name="Lesny P."/>
            <person name="Martin S."/>
            <person name="Oeyen J.P."/>
            <person name="Petersen M."/>
            <person name="Panagiotis P."/>
            <person name="Wilbrandt J."/>
            <person name="Tanja T."/>
        </authorList>
    </citation>
    <scope>NUCLEOTIDE SEQUENCE</scope>
    <source>
        <strain evidence="10">GBR_01_08_01A</strain>
        <tissue evidence="10">Thorax + abdomen</tissue>
    </source>
</reference>
<evidence type="ECO:0000259" key="9">
    <source>
        <dbReference type="PROSITE" id="PS50157"/>
    </source>
</evidence>
<dbReference type="InterPro" id="IPR003604">
    <property type="entry name" value="Matrin/U1-like-C_Znf_C2H2"/>
</dbReference>
<comment type="subcellular location">
    <subcellularLocation>
        <location evidence="1">Nucleus</location>
    </subcellularLocation>
</comment>
<keyword evidence="11" id="KW-1185">Reference proteome</keyword>
<dbReference type="EMBL" id="JAIFRP010004413">
    <property type="protein sequence ID" value="KAK2575544.1"/>
    <property type="molecule type" value="Genomic_DNA"/>
</dbReference>
<feature type="region of interest" description="Disordered" evidence="8">
    <location>
        <begin position="30"/>
        <end position="55"/>
    </location>
</feature>
<dbReference type="Pfam" id="PF00096">
    <property type="entry name" value="zf-C2H2"/>
    <property type="match status" value="2"/>
</dbReference>
<dbReference type="PROSITE" id="PS50157">
    <property type="entry name" value="ZINC_FINGER_C2H2_2"/>
    <property type="match status" value="5"/>
</dbReference>
<protein>
    <recommendedName>
        <fullName evidence="9">C2H2-type domain-containing protein</fullName>
    </recommendedName>
</protein>
<feature type="region of interest" description="Disordered" evidence="8">
    <location>
        <begin position="71"/>
        <end position="114"/>
    </location>
</feature>
<feature type="domain" description="C2H2-type" evidence="9">
    <location>
        <begin position="860"/>
        <end position="891"/>
    </location>
</feature>
<dbReference type="InterPro" id="IPR036236">
    <property type="entry name" value="Znf_C2H2_sf"/>
</dbReference>
<feature type="region of interest" description="Disordered" evidence="8">
    <location>
        <begin position="172"/>
        <end position="212"/>
    </location>
</feature>
<evidence type="ECO:0000256" key="5">
    <source>
        <dbReference type="ARBA" id="ARBA00022833"/>
    </source>
</evidence>
<dbReference type="GO" id="GO:0008270">
    <property type="term" value="F:zinc ion binding"/>
    <property type="evidence" value="ECO:0007669"/>
    <property type="project" value="UniProtKB-KW"/>
</dbReference>
<feature type="compositionally biased region" description="Basic residues" evidence="8">
    <location>
        <begin position="91"/>
        <end position="102"/>
    </location>
</feature>
<evidence type="ECO:0000256" key="7">
    <source>
        <dbReference type="PROSITE-ProRule" id="PRU00042"/>
    </source>
</evidence>
<dbReference type="SMART" id="SM00355">
    <property type="entry name" value="ZnF_C2H2"/>
    <property type="match status" value="18"/>
</dbReference>
<dbReference type="SMART" id="SM00451">
    <property type="entry name" value="ZnF_U1"/>
    <property type="match status" value="4"/>
</dbReference>
<organism evidence="10 11">
    <name type="scientific">Odynerus spinipes</name>
    <dbReference type="NCBI Taxonomy" id="1348599"/>
    <lineage>
        <taxon>Eukaryota</taxon>
        <taxon>Metazoa</taxon>
        <taxon>Ecdysozoa</taxon>
        <taxon>Arthropoda</taxon>
        <taxon>Hexapoda</taxon>
        <taxon>Insecta</taxon>
        <taxon>Pterygota</taxon>
        <taxon>Neoptera</taxon>
        <taxon>Endopterygota</taxon>
        <taxon>Hymenoptera</taxon>
        <taxon>Apocrita</taxon>
        <taxon>Aculeata</taxon>
        <taxon>Vespoidea</taxon>
        <taxon>Vespidae</taxon>
        <taxon>Eumeninae</taxon>
        <taxon>Odynerus</taxon>
    </lineage>
</organism>
<feature type="compositionally biased region" description="Polar residues" evidence="8">
    <location>
        <begin position="324"/>
        <end position="338"/>
    </location>
</feature>
<dbReference type="GO" id="GO:0003676">
    <property type="term" value="F:nucleic acid binding"/>
    <property type="evidence" value="ECO:0007669"/>
    <property type="project" value="InterPro"/>
</dbReference>
<dbReference type="PROSITE" id="PS00028">
    <property type="entry name" value="ZINC_FINGER_C2H2_1"/>
    <property type="match status" value="7"/>
</dbReference>
<dbReference type="SUPFAM" id="SSF57667">
    <property type="entry name" value="beta-beta-alpha zinc fingers"/>
    <property type="match status" value="5"/>
</dbReference>
<feature type="domain" description="C2H2-type" evidence="9">
    <location>
        <begin position="995"/>
        <end position="1024"/>
    </location>
</feature>
<evidence type="ECO:0000256" key="2">
    <source>
        <dbReference type="ARBA" id="ARBA00022723"/>
    </source>
</evidence>
<sequence length="1116" mass="127943">MEGYEDDDDTHFCIKCHLTIHGLENYVRHRQSGCRPPDDKAETARDSPSTPTTVSYPEILNADAFFSSLELQSSSKSNPRRTNTLLESGRKFKKNERRKKGQKTQTDTEDSKEKLHSMLPADTDLDDPTEHLCIPSLVGFPDIVTSTSNKSTTTVGTSKLNQSIRHTTINIESTSFPIKHEPDHSLEGLVSDSKQTDRKRPESENQRIEQEHQTWLDDTILADLVENNENKDLARYEFEYQQDVDSDDDMLDEDLAEDESYSESDDAEDRERPPRGHTGGKWKPDLSDLPQDIPQLQEDEVEGEDDQHSEHPPPTYTGGKWRPTESSQILSRESTFSINDKYPPQKVEDYQSKNTTEQPPPGHTRGKWIPGAQTDIDSGYWCNPCGRKLASRLVYNRHLLSDLHARRSIREIDDGLHIPRPLDSARRISTRQRVSLIEKDKCTSEDKEVKKNSRRREKEVLSCEMCHARVRKAQMGKHLLSHYHCRVAGINPRSPRARRFLLENMANVVRQCPFQCASCRFYCNTQETFLLHWRSTLHSKNLEKISGSFRCGSCDFWCTNGETMETHLLSASHRDVVSMMNGSVPVVISRQRALPCSSCDRQFRYNLQLRLHVKETGHKESFTASDEYQRRITCSMCPQVVRSLVSLQRHQLACHVNKEGQKNELAVSTQPTPYFCSFCSMNFATAQEAVVHRRTSSHKEIVRAQKSSSTDASKSVSRDCPHCDEKQSTLAEHKEHLLNRHPDLCHKCPQCGILFALSQDVTRHTRDNECRKDKKSNESEATVVKEEWNCDTCSFSTDSQAELIFHEALHAGTVRSSKNEVDECATSKPVIKYRCPLCKKAFTKVSLRNHIRSHTGERPFSCAKCYVSFVRRSDLNAHQKSCSSVSMAGWPNEIRRRRSFVCSECNDAFYTKYALRQHMLRHAGKKYKCGLPGCPTVLRTASELKYHRSLVHDSTSTNRRYPCAHCSYAGKTKTQLRRHQVRHEESTSVEKLGYHSCPYSGCSFRTRLSFHLRRHVRLHTGTKPYKCRHCTYACNNLENLRKHVLSKTLHPGKTIYECDFCVAKGAEAFCTNFTKELRAHFLDSHGDKFPTPEHARNYVLNMFETARDSEPVDEPN</sequence>
<evidence type="ECO:0000256" key="1">
    <source>
        <dbReference type="ARBA" id="ARBA00004123"/>
    </source>
</evidence>
<dbReference type="PANTHER" id="PTHR24376">
    <property type="entry name" value="ZINC FINGER PROTEIN"/>
    <property type="match status" value="1"/>
</dbReference>
<feature type="domain" description="C2H2-type" evidence="9">
    <location>
        <begin position="900"/>
        <end position="927"/>
    </location>
</feature>
<feature type="compositionally biased region" description="Basic and acidic residues" evidence="8">
    <location>
        <begin position="36"/>
        <end position="45"/>
    </location>
</feature>
<dbReference type="Gene3D" id="3.30.160.60">
    <property type="entry name" value="Classic Zinc Finger"/>
    <property type="match status" value="7"/>
</dbReference>
<dbReference type="Proteomes" id="UP001258017">
    <property type="component" value="Unassembled WGS sequence"/>
</dbReference>
<dbReference type="InterPro" id="IPR013087">
    <property type="entry name" value="Znf_C2H2_type"/>
</dbReference>
<dbReference type="AlphaFoldDB" id="A0AAD9R9J3"/>
<feature type="compositionally biased region" description="Polar residues" evidence="8">
    <location>
        <begin position="46"/>
        <end position="55"/>
    </location>
</feature>
<reference evidence="10" key="2">
    <citation type="journal article" date="2023" name="Commun. Biol.">
        <title>Intrasexual cuticular hydrocarbon dimorphism in a wasp sheds light on hydrocarbon biosynthesis genes in Hymenoptera.</title>
        <authorList>
            <person name="Moris V.C."/>
            <person name="Podsiadlowski L."/>
            <person name="Martin S."/>
            <person name="Oeyen J.P."/>
            <person name="Donath A."/>
            <person name="Petersen M."/>
            <person name="Wilbrandt J."/>
            <person name="Misof B."/>
            <person name="Liedtke D."/>
            <person name="Thamm M."/>
            <person name="Scheiner R."/>
            <person name="Schmitt T."/>
            <person name="Niehuis O."/>
        </authorList>
    </citation>
    <scope>NUCLEOTIDE SEQUENCE</scope>
    <source>
        <strain evidence="10">GBR_01_08_01A</strain>
    </source>
</reference>
<evidence type="ECO:0000256" key="6">
    <source>
        <dbReference type="ARBA" id="ARBA00023242"/>
    </source>
</evidence>
<feature type="compositionally biased region" description="Acidic residues" evidence="8">
    <location>
        <begin position="254"/>
        <end position="268"/>
    </location>
</feature>
<evidence type="ECO:0000313" key="10">
    <source>
        <dbReference type="EMBL" id="KAK2575544.1"/>
    </source>
</evidence>
<feature type="domain" description="C2H2-type" evidence="9">
    <location>
        <begin position="833"/>
        <end position="859"/>
    </location>
</feature>
<feature type="region of interest" description="Disordered" evidence="8">
    <location>
        <begin position="254"/>
        <end position="367"/>
    </location>
</feature>
<evidence type="ECO:0000256" key="8">
    <source>
        <dbReference type="SAM" id="MobiDB-lite"/>
    </source>
</evidence>
<accession>A0AAD9R9J3</accession>
<keyword evidence="2" id="KW-0479">Metal-binding</keyword>
<feature type="domain" description="C2H2-type" evidence="9">
    <location>
        <begin position="961"/>
        <end position="988"/>
    </location>
</feature>
<dbReference type="GO" id="GO:0005634">
    <property type="term" value="C:nucleus"/>
    <property type="evidence" value="ECO:0007669"/>
    <property type="project" value="UniProtKB-SubCell"/>
</dbReference>
<gene>
    <name evidence="10" type="ORF">KPH14_011263</name>
</gene>
<keyword evidence="3" id="KW-0677">Repeat</keyword>
<keyword evidence="6" id="KW-0539">Nucleus</keyword>
<evidence type="ECO:0000256" key="3">
    <source>
        <dbReference type="ARBA" id="ARBA00022737"/>
    </source>
</evidence>
<name>A0AAD9R9J3_9HYME</name>
<keyword evidence="4 7" id="KW-0863">Zinc-finger</keyword>
<comment type="caution">
    <text evidence="10">The sequence shown here is derived from an EMBL/GenBank/DDBJ whole genome shotgun (WGS) entry which is preliminary data.</text>
</comment>
<evidence type="ECO:0000256" key="4">
    <source>
        <dbReference type="ARBA" id="ARBA00022771"/>
    </source>
</evidence>
<proteinExistence type="predicted"/>